<dbReference type="Gene3D" id="2.60.40.150">
    <property type="entry name" value="C2 domain"/>
    <property type="match status" value="1"/>
</dbReference>
<dbReference type="InterPro" id="IPR035892">
    <property type="entry name" value="C2_domain_sf"/>
</dbReference>
<protein>
    <recommendedName>
        <fullName evidence="1">C2 domain-containing protein</fullName>
    </recommendedName>
</protein>
<proteinExistence type="predicted"/>
<feature type="domain" description="C2" evidence="1">
    <location>
        <begin position="1"/>
        <end position="101"/>
    </location>
</feature>
<dbReference type="PROSITE" id="PS50004">
    <property type="entry name" value="C2"/>
    <property type="match status" value="1"/>
</dbReference>
<dbReference type="InterPro" id="IPR052981">
    <property type="entry name" value="Ingression_C2_domain"/>
</dbReference>
<dbReference type="PANTHER" id="PTHR47052:SF3">
    <property type="entry name" value="INGRESSION PROTEIN 1"/>
    <property type="match status" value="1"/>
</dbReference>
<dbReference type="STRING" id="74557.A0A1V9Y734"/>
<reference evidence="2 3" key="1">
    <citation type="journal article" date="2014" name="Genome Biol. Evol.">
        <title>The secreted proteins of Achlya hypogyna and Thraustotheca clavata identify the ancestral oomycete secretome and reveal gene acquisitions by horizontal gene transfer.</title>
        <authorList>
            <person name="Misner I."/>
            <person name="Blouin N."/>
            <person name="Leonard G."/>
            <person name="Richards T.A."/>
            <person name="Lane C.E."/>
        </authorList>
    </citation>
    <scope>NUCLEOTIDE SEQUENCE [LARGE SCALE GENOMIC DNA]</scope>
    <source>
        <strain evidence="2 3">ATCC 34112</strain>
    </source>
</reference>
<dbReference type="OrthoDB" id="270970at2759"/>
<dbReference type="Proteomes" id="UP000243217">
    <property type="component" value="Unassembled WGS sequence"/>
</dbReference>
<accession>A0A1V9Y734</accession>
<evidence type="ECO:0000259" key="1">
    <source>
        <dbReference type="PROSITE" id="PS50004"/>
    </source>
</evidence>
<dbReference type="Pfam" id="PF00168">
    <property type="entry name" value="C2"/>
    <property type="match status" value="1"/>
</dbReference>
<gene>
    <name evidence="2" type="ORF">THRCLA_11627</name>
</gene>
<organism evidence="2 3">
    <name type="scientific">Thraustotheca clavata</name>
    <dbReference type="NCBI Taxonomy" id="74557"/>
    <lineage>
        <taxon>Eukaryota</taxon>
        <taxon>Sar</taxon>
        <taxon>Stramenopiles</taxon>
        <taxon>Oomycota</taxon>
        <taxon>Saprolegniomycetes</taxon>
        <taxon>Saprolegniales</taxon>
        <taxon>Achlyaceae</taxon>
        <taxon>Thraustotheca</taxon>
    </lineage>
</organism>
<dbReference type="InterPro" id="IPR000008">
    <property type="entry name" value="C2_dom"/>
</dbReference>
<dbReference type="AlphaFoldDB" id="A0A1V9Y734"/>
<keyword evidence="3" id="KW-1185">Reference proteome</keyword>
<evidence type="ECO:0000313" key="2">
    <source>
        <dbReference type="EMBL" id="OQR81542.1"/>
    </source>
</evidence>
<dbReference type="PANTHER" id="PTHR47052">
    <property type="entry name" value="CONSERVED SERINE PROLINE-RICH PROTEIN (AFU_ORTHOLOGUE AFUA_2G01790)"/>
    <property type="match status" value="1"/>
</dbReference>
<sequence length="207" mass="22649">MPELDIRVVCARNLHDAQLIGRQDPYCKIIVGGCEFQTGIAFDGGRDPIWNQVFAAQVYNPQIDEIIIEIWDESFLGNGYIGTCTLPVNMFLSGQIFDQWYAVYYAGALRGEINLRVQLRREMPMAAVPQGYPQAYIQQAPVYVQQPPVYVQQPQVVYGAPGVVYERPVVYESYGDNGGAVAGAVAGAALGLAGGMVLEEAFDGGDF</sequence>
<dbReference type="EMBL" id="JNBS01004962">
    <property type="protein sequence ID" value="OQR81542.1"/>
    <property type="molecule type" value="Genomic_DNA"/>
</dbReference>
<dbReference type="SUPFAM" id="SSF49562">
    <property type="entry name" value="C2 domain (Calcium/lipid-binding domain, CaLB)"/>
    <property type="match status" value="1"/>
</dbReference>
<name>A0A1V9Y734_9STRA</name>
<evidence type="ECO:0000313" key="3">
    <source>
        <dbReference type="Proteomes" id="UP000243217"/>
    </source>
</evidence>
<comment type="caution">
    <text evidence="2">The sequence shown here is derived from an EMBL/GenBank/DDBJ whole genome shotgun (WGS) entry which is preliminary data.</text>
</comment>
<dbReference type="SMART" id="SM00239">
    <property type="entry name" value="C2"/>
    <property type="match status" value="1"/>
</dbReference>